<dbReference type="InterPro" id="IPR024078">
    <property type="entry name" value="LmbE-like_dom_sf"/>
</dbReference>
<comment type="caution">
    <text evidence="3">The sequence shown here is derived from an EMBL/GenBank/DDBJ whole genome shotgun (WGS) entry which is preliminary data.</text>
</comment>
<evidence type="ECO:0000313" key="3">
    <source>
        <dbReference type="EMBL" id="GAA2117922.1"/>
    </source>
</evidence>
<keyword evidence="2" id="KW-0378">Hydrolase</keyword>
<comment type="function">
    <text evidence="2">A mycothiol (MSH, N-acetylcysteinyl-glucosaminyl-inositol) S-conjugate amidase, it recycles conjugated MSH to the N-acetyl cysteine conjugate (AcCys S-conjugate, a mercapturic acid) and the MSH precursor. Involved in MSH-dependent detoxification of a number of alkylating agents and antibiotics.</text>
</comment>
<dbReference type="NCBIfam" id="TIGR03446">
    <property type="entry name" value="mycothiol_Mca"/>
    <property type="match status" value="1"/>
</dbReference>
<dbReference type="SUPFAM" id="SSF102588">
    <property type="entry name" value="LmbE-like"/>
    <property type="match status" value="1"/>
</dbReference>
<comment type="subunit">
    <text evidence="2">Monomer.</text>
</comment>
<dbReference type="InterPro" id="IPR003737">
    <property type="entry name" value="GlcNAc_PI_deacetylase-related"/>
</dbReference>
<dbReference type="InterPro" id="IPR017811">
    <property type="entry name" value="Mca"/>
</dbReference>
<evidence type="ECO:0000256" key="2">
    <source>
        <dbReference type="HAMAP-Rule" id="MF_01482"/>
    </source>
</evidence>
<comment type="catalytic activity">
    <reaction evidence="2">
        <text>mycothiol S-conjugate + H2O = an N-acetyl-L-cysteine-S-conjugate + 1D-myo-inositol 2-amino-2-deoxy-alpha-D-glucopyranoside</text>
        <dbReference type="Rhea" id="RHEA:36543"/>
        <dbReference type="ChEBI" id="CHEBI:15377"/>
        <dbReference type="ChEBI" id="CHEBI:58718"/>
        <dbReference type="ChEBI" id="CHEBI:58886"/>
        <dbReference type="ChEBI" id="CHEBI:59633"/>
        <dbReference type="EC" id="3.5.1.115"/>
    </reaction>
</comment>
<dbReference type="RefSeq" id="WP_344224649.1">
    <property type="nucleotide sequence ID" value="NZ_BAAAQA010000017.1"/>
</dbReference>
<dbReference type="Pfam" id="PF02585">
    <property type="entry name" value="PIG-L"/>
    <property type="match status" value="1"/>
</dbReference>
<evidence type="ECO:0000313" key="4">
    <source>
        <dbReference type="Proteomes" id="UP001500166"/>
    </source>
</evidence>
<dbReference type="HAMAP" id="MF_01482">
    <property type="entry name" value="Mca"/>
    <property type="match status" value="1"/>
</dbReference>
<dbReference type="EC" id="3.5.1.115" evidence="2"/>
<evidence type="ECO:0000256" key="1">
    <source>
        <dbReference type="ARBA" id="ARBA00022833"/>
    </source>
</evidence>
<reference evidence="3 4" key="1">
    <citation type="journal article" date="2019" name="Int. J. Syst. Evol. Microbiol.">
        <title>The Global Catalogue of Microorganisms (GCM) 10K type strain sequencing project: providing services to taxonomists for standard genome sequencing and annotation.</title>
        <authorList>
            <consortium name="The Broad Institute Genomics Platform"/>
            <consortium name="The Broad Institute Genome Sequencing Center for Infectious Disease"/>
            <person name="Wu L."/>
            <person name="Ma J."/>
        </authorList>
    </citation>
    <scope>NUCLEOTIDE SEQUENCE [LARGE SCALE GENOMIC DNA]</scope>
    <source>
        <strain evidence="3 4">JCM 15914</strain>
    </source>
</reference>
<feature type="binding site" evidence="2">
    <location>
        <position position="146"/>
    </location>
    <ligand>
        <name>Zn(2+)</name>
        <dbReference type="ChEBI" id="CHEBI:29105"/>
    </ligand>
</feature>
<dbReference type="PANTHER" id="PTHR12993:SF11">
    <property type="entry name" value="N-ACETYLGLUCOSAMINYL-PHOSPHATIDYLINOSITOL DE-N-ACETYLASE"/>
    <property type="match status" value="1"/>
</dbReference>
<accession>A0ABN2XWT8</accession>
<dbReference type="EMBL" id="BAAAQA010000017">
    <property type="protein sequence ID" value="GAA2117922.1"/>
    <property type="molecule type" value="Genomic_DNA"/>
</dbReference>
<proteinExistence type="inferred from homology"/>
<comment type="cofactor">
    <cofactor evidence="2">
        <name>Zn(2+)</name>
        <dbReference type="ChEBI" id="CHEBI:29105"/>
    </cofactor>
    <text evidence="2">Binds 1 zinc ion per subunit.</text>
</comment>
<keyword evidence="2" id="KW-0479">Metal-binding</keyword>
<organism evidence="3 4">
    <name type="scientific">Kocuria atrinae</name>
    <dbReference type="NCBI Taxonomy" id="592377"/>
    <lineage>
        <taxon>Bacteria</taxon>
        <taxon>Bacillati</taxon>
        <taxon>Actinomycetota</taxon>
        <taxon>Actinomycetes</taxon>
        <taxon>Micrococcales</taxon>
        <taxon>Micrococcaceae</taxon>
        <taxon>Kocuria</taxon>
    </lineage>
</organism>
<feature type="binding site" evidence="2">
    <location>
        <position position="18"/>
    </location>
    <ligand>
        <name>Zn(2+)</name>
        <dbReference type="ChEBI" id="CHEBI:29105"/>
    </ligand>
</feature>
<feature type="binding site" evidence="2">
    <location>
        <position position="15"/>
    </location>
    <ligand>
        <name>Zn(2+)</name>
        <dbReference type="ChEBI" id="CHEBI:29105"/>
    </ligand>
</feature>
<gene>
    <name evidence="2 3" type="primary">mca</name>
    <name evidence="3" type="ORF">GCM10009824_17670</name>
</gene>
<protein>
    <recommendedName>
        <fullName evidence="2">Mycothiol S-conjugate amidase</fullName>
        <ecNumber evidence="2">3.5.1.115</ecNumber>
    </recommendedName>
</protein>
<keyword evidence="1 2" id="KW-0862">Zinc</keyword>
<name>A0ABN2XWT8_9MICC</name>
<dbReference type="Gene3D" id="3.40.50.10320">
    <property type="entry name" value="LmbE-like"/>
    <property type="match status" value="1"/>
</dbReference>
<dbReference type="PANTHER" id="PTHR12993">
    <property type="entry name" value="N-ACETYLGLUCOSAMINYL-PHOSPHATIDYLINOSITOL DE-N-ACETYLASE-RELATED"/>
    <property type="match status" value="1"/>
</dbReference>
<keyword evidence="4" id="KW-1185">Reference proteome</keyword>
<dbReference type="Proteomes" id="UP001500166">
    <property type="component" value="Unassembled WGS sequence"/>
</dbReference>
<comment type="similarity">
    <text evidence="2">Belongs to the MshB deacetylase family. Mca subfamily.</text>
</comment>
<sequence>MTDYSKLRLLAIHAHPDDESSKGAATMAHYVGLGARVMVATCTGGEQGSILNAQMEGVPWAERDLPGLRREEMAQAAAALNIEHRWIGFADSGLPEGDPLPPLPEGCFALQPLERASAPLVQLVREFRPHVILTYDENGGYPHPDHIQTHNVSMEAYRKAGDPEAYPGTGEPWTPLKVYYDRAFNVERFIALHEALEERGFQSPYAERIAALQETDPEGHRPPVPRHETTTKIECPDTFSARDTALRCHRTQVDPDGPFFAVSSDMQAEVWPWEDYSLADSRVETSVPETDLFAGIDPDAQTSSPRKA</sequence>